<accession>A0A382Z0Z5</accession>
<feature type="transmembrane region" description="Helical" evidence="1">
    <location>
        <begin position="7"/>
        <end position="26"/>
    </location>
</feature>
<protein>
    <submittedName>
        <fullName evidence="2">Uncharacterized protein</fullName>
    </submittedName>
</protein>
<evidence type="ECO:0000256" key="1">
    <source>
        <dbReference type="SAM" id="Phobius"/>
    </source>
</evidence>
<keyword evidence="1" id="KW-0812">Transmembrane</keyword>
<proteinExistence type="predicted"/>
<dbReference type="AlphaFoldDB" id="A0A382Z0Z5"/>
<reference evidence="2" key="1">
    <citation type="submission" date="2018-05" db="EMBL/GenBank/DDBJ databases">
        <authorList>
            <person name="Lanie J.A."/>
            <person name="Ng W.-L."/>
            <person name="Kazmierczak K.M."/>
            <person name="Andrzejewski T.M."/>
            <person name="Davidsen T.M."/>
            <person name="Wayne K.J."/>
            <person name="Tettelin H."/>
            <person name="Glass J.I."/>
            <person name="Rusch D."/>
            <person name="Podicherti R."/>
            <person name="Tsui H.-C.T."/>
            <person name="Winkler M.E."/>
        </authorList>
    </citation>
    <scope>NUCLEOTIDE SEQUENCE</scope>
</reference>
<keyword evidence="1" id="KW-1133">Transmembrane helix</keyword>
<name>A0A382Z0Z5_9ZZZZ</name>
<sequence length="27" mass="2851">MNDIGEFALMVALATSIYGTVVYVMAA</sequence>
<organism evidence="2">
    <name type="scientific">marine metagenome</name>
    <dbReference type="NCBI Taxonomy" id="408172"/>
    <lineage>
        <taxon>unclassified sequences</taxon>
        <taxon>metagenomes</taxon>
        <taxon>ecological metagenomes</taxon>
    </lineage>
</organism>
<evidence type="ECO:0000313" key="2">
    <source>
        <dbReference type="EMBL" id="SVD88398.1"/>
    </source>
</evidence>
<gene>
    <name evidence="2" type="ORF">METZ01_LOCUS441252</name>
</gene>
<keyword evidence="1" id="KW-0472">Membrane</keyword>
<feature type="non-terminal residue" evidence="2">
    <location>
        <position position="27"/>
    </location>
</feature>
<dbReference type="EMBL" id="UINC01179624">
    <property type="protein sequence ID" value="SVD88398.1"/>
    <property type="molecule type" value="Genomic_DNA"/>
</dbReference>